<dbReference type="EMBL" id="BFEA01009735">
    <property type="protein sequence ID" value="GBG44167.1"/>
    <property type="molecule type" value="Genomic_DNA"/>
</dbReference>
<gene>
    <name evidence="2" type="ORF">CBR_g88874</name>
</gene>
<sequence length="276" mass="29941">ARPPGVIRSDGGEGVSEDTAQLGSIDGGRSFRGGIERRGSSTAHPIIVRPSTHDVGDGHTDEPRPHLTGMHDIMCPPPSRPSAADPGTYGQATPSALPTRSFYDGAGMDRRAGDIEQTSAYGPADVPAEARSIGNVDGTCHDSMRAYEEQHGRSIQAKTSDVNDTRTATARLSRARKKGTGVSIPYHRRRLHPFFRNRTRPDRCQLPQMDRGGRREVTEWTKQVEVRRDEAARSSSTTTAPQPLSAVRPQAPTILMTPITSRGSVRRTEMTAEVVA</sequence>
<accession>A0A388JK81</accession>
<feature type="region of interest" description="Disordered" evidence="1">
    <location>
        <begin position="226"/>
        <end position="276"/>
    </location>
</feature>
<reference evidence="2 3" key="1">
    <citation type="journal article" date="2018" name="Cell">
        <title>The Chara Genome: Secondary Complexity and Implications for Plant Terrestrialization.</title>
        <authorList>
            <person name="Nishiyama T."/>
            <person name="Sakayama H."/>
            <person name="Vries J.D."/>
            <person name="Buschmann H."/>
            <person name="Saint-Marcoux D."/>
            <person name="Ullrich K.K."/>
            <person name="Haas F.B."/>
            <person name="Vanderstraeten L."/>
            <person name="Becker D."/>
            <person name="Lang D."/>
            <person name="Vosolsobe S."/>
            <person name="Rombauts S."/>
            <person name="Wilhelmsson P.K.I."/>
            <person name="Janitza P."/>
            <person name="Kern R."/>
            <person name="Heyl A."/>
            <person name="Rumpler F."/>
            <person name="Villalobos L.I.A.C."/>
            <person name="Clay J.M."/>
            <person name="Skokan R."/>
            <person name="Toyoda A."/>
            <person name="Suzuki Y."/>
            <person name="Kagoshima H."/>
            <person name="Schijlen E."/>
            <person name="Tajeshwar N."/>
            <person name="Catarino B."/>
            <person name="Hetherington A.J."/>
            <person name="Saltykova A."/>
            <person name="Bonnot C."/>
            <person name="Breuninger H."/>
            <person name="Symeonidi A."/>
            <person name="Radhakrishnan G.V."/>
            <person name="Van Nieuwerburgh F."/>
            <person name="Deforce D."/>
            <person name="Chang C."/>
            <person name="Karol K.G."/>
            <person name="Hedrich R."/>
            <person name="Ulvskov P."/>
            <person name="Glockner G."/>
            <person name="Delwiche C.F."/>
            <person name="Petrasek J."/>
            <person name="Van de Peer Y."/>
            <person name="Friml J."/>
            <person name="Beilby M."/>
            <person name="Dolan L."/>
            <person name="Kohara Y."/>
            <person name="Sugano S."/>
            <person name="Fujiyama A."/>
            <person name="Delaux P.-M."/>
            <person name="Quint M."/>
            <person name="TheiBen G."/>
            <person name="Hagemann M."/>
            <person name="Harholt J."/>
            <person name="Dunand C."/>
            <person name="Zachgo S."/>
            <person name="Langdale J."/>
            <person name="Maumus F."/>
            <person name="Straeten D.V.D."/>
            <person name="Gould S.B."/>
            <person name="Rensing S.A."/>
        </authorList>
    </citation>
    <scope>NUCLEOTIDE SEQUENCE [LARGE SCALE GENOMIC DNA]</scope>
    <source>
        <strain evidence="2 3">S276</strain>
    </source>
</reference>
<protein>
    <submittedName>
        <fullName evidence="2">Uncharacterized protein</fullName>
    </submittedName>
</protein>
<dbReference type="Gramene" id="GBG44167">
    <property type="protein sequence ID" value="GBG44167"/>
    <property type="gene ID" value="CBR_g88874"/>
</dbReference>
<name>A0A388JK81_CHABU</name>
<dbReference type="Proteomes" id="UP000265515">
    <property type="component" value="Unassembled WGS sequence"/>
</dbReference>
<feature type="region of interest" description="Disordered" evidence="1">
    <location>
        <begin position="152"/>
        <end position="179"/>
    </location>
</feature>
<keyword evidence="3" id="KW-1185">Reference proteome</keyword>
<comment type="caution">
    <text evidence="2">The sequence shown here is derived from an EMBL/GenBank/DDBJ whole genome shotgun (WGS) entry which is preliminary data.</text>
</comment>
<feature type="region of interest" description="Disordered" evidence="1">
    <location>
        <begin position="1"/>
        <end position="107"/>
    </location>
</feature>
<feature type="non-terminal residue" evidence="2">
    <location>
        <position position="1"/>
    </location>
</feature>
<evidence type="ECO:0000313" key="2">
    <source>
        <dbReference type="EMBL" id="GBG44167.1"/>
    </source>
</evidence>
<organism evidence="2 3">
    <name type="scientific">Chara braunii</name>
    <name type="common">Braun's stonewort</name>
    <dbReference type="NCBI Taxonomy" id="69332"/>
    <lineage>
        <taxon>Eukaryota</taxon>
        <taxon>Viridiplantae</taxon>
        <taxon>Streptophyta</taxon>
        <taxon>Charophyceae</taxon>
        <taxon>Charales</taxon>
        <taxon>Characeae</taxon>
        <taxon>Chara</taxon>
    </lineage>
</organism>
<dbReference type="AlphaFoldDB" id="A0A388JK81"/>
<proteinExistence type="predicted"/>
<feature type="compositionally biased region" description="Basic and acidic residues" evidence="1">
    <location>
        <begin position="51"/>
        <end position="65"/>
    </location>
</feature>
<feature type="compositionally biased region" description="Polar residues" evidence="1">
    <location>
        <begin position="233"/>
        <end position="242"/>
    </location>
</feature>
<evidence type="ECO:0000256" key="1">
    <source>
        <dbReference type="SAM" id="MobiDB-lite"/>
    </source>
</evidence>
<evidence type="ECO:0000313" key="3">
    <source>
        <dbReference type="Proteomes" id="UP000265515"/>
    </source>
</evidence>